<evidence type="ECO:0000256" key="2">
    <source>
        <dbReference type="ARBA" id="ARBA00008814"/>
    </source>
</evidence>
<dbReference type="GO" id="GO:1901678">
    <property type="term" value="P:iron coordination entity transport"/>
    <property type="evidence" value="ECO:0007669"/>
    <property type="project" value="UniProtKB-ARBA"/>
</dbReference>
<reference evidence="7 8" key="1">
    <citation type="submission" date="2018-05" db="EMBL/GenBank/DDBJ databases">
        <title>Genetic diversity of glacier-inhabiting Cryobacterium bacteria in China and description of Cryobacterium mengkeensis sp. nov. and Arthrobacter glacialis sp. nov.</title>
        <authorList>
            <person name="Liu Q."/>
            <person name="Xin Y.-H."/>
        </authorList>
    </citation>
    <scope>NUCLEOTIDE SEQUENCE [LARGE SCALE GENOMIC DNA]</scope>
    <source>
        <strain evidence="7 8">SK-1</strain>
    </source>
</reference>
<feature type="signal peptide" evidence="5">
    <location>
        <begin position="1"/>
        <end position="28"/>
    </location>
</feature>
<gene>
    <name evidence="7" type="ORF">CTB96_17800</name>
</gene>
<dbReference type="GO" id="GO:0030288">
    <property type="term" value="C:outer membrane-bounded periplasmic space"/>
    <property type="evidence" value="ECO:0007669"/>
    <property type="project" value="TreeGrafter"/>
</dbReference>
<evidence type="ECO:0000313" key="7">
    <source>
        <dbReference type="EMBL" id="PXA68451.1"/>
    </source>
</evidence>
<evidence type="ECO:0000259" key="6">
    <source>
        <dbReference type="PROSITE" id="PS50983"/>
    </source>
</evidence>
<dbReference type="PROSITE" id="PS50983">
    <property type="entry name" value="FE_B12_PBP"/>
    <property type="match status" value="1"/>
</dbReference>
<name>A0A317ZPL9_9MICO</name>
<evidence type="ECO:0000313" key="8">
    <source>
        <dbReference type="Proteomes" id="UP000246722"/>
    </source>
</evidence>
<dbReference type="OrthoDB" id="9793175at2"/>
<comment type="subcellular location">
    <subcellularLocation>
        <location evidence="1">Cell envelope</location>
    </subcellularLocation>
</comment>
<protein>
    <submittedName>
        <fullName evidence="7">ABC transporter substrate-binding protein</fullName>
    </submittedName>
</protein>
<dbReference type="PANTHER" id="PTHR30532">
    <property type="entry name" value="IRON III DICITRATE-BINDING PERIPLASMIC PROTEIN"/>
    <property type="match status" value="1"/>
</dbReference>
<dbReference type="PROSITE" id="PS51257">
    <property type="entry name" value="PROKAR_LIPOPROTEIN"/>
    <property type="match status" value="1"/>
</dbReference>
<dbReference type="InterPro" id="IPR051313">
    <property type="entry name" value="Bact_iron-sidero_bind"/>
</dbReference>
<dbReference type="SUPFAM" id="SSF53807">
    <property type="entry name" value="Helical backbone' metal receptor"/>
    <property type="match status" value="1"/>
</dbReference>
<proteinExistence type="inferred from homology"/>
<sequence>MSRPSADRRTTRLLNALAASAATIALLAGCTSGAAADADADADSADRAGRTVDTILGEVTVPEQIDAVVVIEGRRDLDIALALGLPVVGFPIEEEGALELESPLADARAEAEANGATGLFIADEINIEAIAEAAPSLIISRSDDVEPIFDELSAIAPVLAIGEQDVSTWQDDLLLVGEATGTTDTAEALIAEYEARVAEVSASYADVIASKLVVPLGTDAEGSQVRPNRLLSNVLQDVGAQPSAAFAESIETGEGVEFGPEQLLDAHKDADGIVALVNVADEWAATQANPLWTQLPAVAAGHVVRSDKSTHEGGPITALHALDVVEALYATF</sequence>
<dbReference type="PANTHER" id="PTHR30532:SF1">
    <property type="entry name" value="IRON(3+)-HYDROXAMATE-BINDING PROTEIN FHUD"/>
    <property type="match status" value="1"/>
</dbReference>
<organism evidence="7 8">
    <name type="scientific">Cryobacterium arcticum</name>
    <dbReference type="NCBI Taxonomy" id="670052"/>
    <lineage>
        <taxon>Bacteria</taxon>
        <taxon>Bacillati</taxon>
        <taxon>Actinomycetota</taxon>
        <taxon>Actinomycetes</taxon>
        <taxon>Micrococcales</taxon>
        <taxon>Microbacteriaceae</taxon>
        <taxon>Cryobacterium</taxon>
    </lineage>
</organism>
<evidence type="ECO:0000256" key="1">
    <source>
        <dbReference type="ARBA" id="ARBA00004196"/>
    </source>
</evidence>
<dbReference type="AlphaFoldDB" id="A0A317ZPL9"/>
<dbReference type="RefSeq" id="WP_110128118.1">
    <property type="nucleotide sequence ID" value="NZ_QHLY01000012.1"/>
</dbReference>
<dbReference type="Pfam" id="PF01497">
    <property type="entry name" value="Peripla_BP_2"/>
    <property type="match status" value="1"/>
</dbReference>
<comment type="caution">
    <text evidence="7">The sequence shown here is derived from an EMBL/GenBank/DDBJ whole genome shotgun (WGS) entry which is preliminary data.</text>
</comment>
<dbReference type="Proteomes" id="UP000246722">
    <property type="component" value="Unassembled WGS sequence"/>
</dbReference>
<accession>A0A317ZPL9</accession>
<keyword evidence="4 5" id="KW-0732">Signal</keyword>
<keyword evidence="8" id="KW-1185">Reference proteome</keyword>
<dbReference type="Gene3D" id="3.40.50.1980">
    <property type="entry name" value="Nitrogenase molybdenum iron protein domain"/>
    <property type="match status" value="2"/>
</dbReference>
<feature type="domain" description="Fe/B12 periplasmic-binding" evidence="6">
    <location>
        <begin position="68"/>
        <end position="332"/>
    </location>
</feature>
<evidence type="ECO:0000256" key="3">
    <source>
        <dbReference type="ARBA" id="ARBA00022448"/>
    </source>
</evidence>
<evidence type="ECO:0000256" key="5">
    <source>
        <dbReference type="SAM" id="SignalP"/>
    </source>
</evidence>
<dbReference type="InterPro" id="IPR002491">
    <property type="entry name" value="ABC_transptr_periplasmic_BD"/>
</dbReference>
<evidence type="ECO:0000256" key="4">
    <source>
        <dbReference type="ARBA" id="ARBA00022729"/>
    </source>
</evidence>
<feature type="chain" id="PRO_5038983501" evidence="5">
    <location>
        <begin position="29"/>
        <end position="332"/>
    </location>
</feature>
<dbReference type="EMBL" id="QHLY01000012">
    <property type="protein sequence ID" value="PXA68451.1"/>
    <property type="molecule type" value="Genomic_DNA"/>
</dbReference>
<comment type="similarity">
    <text evidence="2">Belongs to the bacterial solute-binding protein 8 family.</text>
</comment>
<keyword evidence="3" id="KW-0813">Transport</keyword>